<evidence type="ECO:0000313" key="3">
    <source>
        <dbReference type="EMBL" id="KAJ5114969.1"/>
    </source>
</evidence>
<feature type="region of interest" description="Disordered" evidence="1">
    <location>
        <begin position="672"/>
        <end position="1056"/>
    </location>
</feature>
<feature type="compositionally biased region" description="Polar residues" evidence="1">
    <location>
        <begin position="616"/>
        <end position="627"/>
    </location>
</feature>
<feature type="region of interest" description="Disordered" evidence="1">
    <location>
        <begin position="440"/>
        <end position="464"/>
    </location>
</feature>
<gene>
    <name evidence="3" type="ORF">NUU61_000728</name>
</gene>
<evidence type="ECO:0000256" key="1">
    <source>
        <dbReference type="SAM" id="MobiDB-lite"/>
    </source>
</evidence>
<feature type="compositionally biased region" description="Basic and acidic residues" evidence="1">
    <location>
        <begin position="605"/>
        <end position="615"/>
    </location>
</feature>
<protein>
    <recommendedName>
        <fullName evidence="2">Meiotically up-regulated protein Msb1/Mug8 domain-containing protein</fullName>
    </recommendedName>
</protein>
<feature type="domain" description="Meiotically up-regulated protein Msb1/Mug8" evidence="2">
    <location>
        <begin position="43"/>
        <end position="524"/>
    </location>
</feature>
<reference evidence="3" key="1">
    <citation type="submission" date="2022-11" db="EMBL/GenBank/DDBJ databases">
        <authorList>
            <person name="Petersen C."/>
        </authorList>
    </citation>
    <scope>NUCLEOTIDE SEQUENCE</scope>
    <source>
        <strain evidence="3">IBT 34128</strain>
    </source>
</reference>
<feature type="region of interest" description="Disordered" evidence="1">
    <location>
        <begin position="364"/>
        <end position="414"/>
    </location>
</feature>
<dbReference type="AlphaFoldDB" id="A0A9W9GA46"/>
<dbReference type="GeneID" id="81390479"/>
<feature type="compositionally biased region" description="Basic and acidic residues" evidence="1">
    <location>
        <begin position="909"/>
        <end position="933"/>
    </location>
</feature>
<feature type="compositionally biased region" description="Pro residues" evidence="1">
    <location>
        <begin position="949"/>
        <end position="961"/>
    </location>
</feature>
<dbReference type="PANTHER" id="PTHR28093:SF1">
    <property type="entry name" value="MORPHOGENESIS-RELATED PROTEIN MSB1"/>
    <property type="match status" value="1"/>
</dbReference>
<dbReference type="RefSeq" id="XP_056516161.1">
    <property type="nucleotide sequence ID" value="XM_056651311.1"/>
</dbReference>
<dbReference type="Pfam" id="PF08101">
    <property type="entry name" value="Msb1-Mug8_dom"/>
    <property type="match status" value="1"/>
</dbReference>
<dbReference type="InterPro" id="IPR037508">
    <property type="entry name" value="Msb1/Mug8"/>
</dbReference>
<reference evidence="3" key="2">
    <citation type="journal article" date="2023" name="IMA Fungus">
        <title>Comparative genomic study of the Penicillium genus elucidates a diverse pangenome and 15 lateral gene transfer events.</title>
        <authorList>
            <person name="Petersen C."/>
            <person name="Sorensen T."/>
            <person name="Nielsen M.R."/>
            <person name="Sondergaard T.E."/>
            <person name="Sorensen J.L."/>
            <person name="Fitzpatrick D.A."/>
            <person name="Frisvad J.C."/>
            <person name="Nielsen K.L."/>
        </authorList>
    </citation>
    <scope>NUCLEOTIDE SEQUENCE</scope>
    <source>
        <strain evidence="3">IBT 34128</strain>
    </source>
</reference>
<dbReference type="Proteomes" id="UP001141434">
    <property type="component" value="Unassembled WGS sequence"/>
</dbReference>
<feature type="compositionally biased region" description="Low complexity" evidence="1">
    <location>
        <begin position="771"/>
        <end position="783"/>
    </location>
</feature>
<organism evidence="3 4">
    <name type="scientific">Penicillium alfredii</name>
    <dbReference type="NCBI Taxonomy" id="1506179"/>
    <lineage>
        <taxon>Eukaryota</taxon>
        <taxon>Fungi</taxon>
        <taxon>Dikarya</taxon>
        <taxon>Ascomycota</taxon>
        <taxon>Pezizomycotina</taxon>
        <taxon>Eurotiomycetes</taxon>
        <taxon>Eurotiomycetidae</taxon>
        <taxon>Eurotiales</taxon>
        <taxon>Aspergillaceae</taxon>
        <taxon>Penicillium</taxon>
    </lineage>
</organism>
<dbReference type="InterPro" id="IPR012965">
    <property type="entry name" value="Msb1/Mug8_dom"/>
</dbReference>
<dbReference type="PANTHER" id="PTHR28093">
    <property type="entry name" value="MORPHOGENESIS-RELATED PROTEIN MSB1"/>
    <property type="match status" value="1"/>
</dbReference>
<feature type="compositionally biased region" description="Basic residues" evidence="1">
    <location>
        <begin position="552"/>
        <end position="561"/>
    </location>
</feature>
<evidence type="ECO:0000259" key="2">
    <source>
        <dbReference type="Pfam" id="PF08101"/>
    </source>
</evidence>
<feature type="compositionally biased region" description="Basic and acidic residues" evidence="1">
    <location>
        <begin position="829"/>
        <end position="839"/>
    </location>
</feature>
<feature type="region of interest" description="Disordered" evidence="1">
    <location>
        <begin position="552"/>
        <end position="627"/>
    </location>
</feature>
<evidence type="ECO:0000313" key="4">
    <source>
        <dbReference type="Proteomes" id="UP001141434"/>
    </source>
</evidence>
<feature type="compositionally biased region" description="Polar residues" evidence="1">
    <location>
        <begin position="573"/>
        <end position="586"/>
    </location>
</feature>
<comment type="caution">
    <text evidence="3">The sequence shown here is derived from an EMBL/GenBank/DDBJ whole genome shotgun (WGS) entry which is preliminary data.</text>
</comment>
<feature type="compositionally biased region" description="Basic and acidic residues" evidence="1">
    <location>
        <begin position="729"/>
        <end position="739"/>
    </location>
</feature>
<feature type="region of interest" description="Disordered" evidence="1">
    <location>
        <begin position="9"/>
        <end position="34"/>
    </location>
</feature>
<dbReference type="EMBL" id="JAPMSZ010000001">
    <property type="protein sequence ID" value="KAJ5114969.1"/>
    <property type="molecule type" value="Genomic_DNA"/>
</dbReference>
<proteinExistence type="predicted"/>
<sequence length="1056" mass="115231">MPFFSRVFRSKDSNAAKKQAKPAVAAEPAPTQPKWTDAWQRTEVAPEEVQDLVRGCAQELKARALGTPFLLLPFRPSSDPSAARTFIRNYFNQSFEKGSPVSGDTLAQELRLNEPMVLCSVMKWCWSRLPGGVVTWEAYELFKVGEQDSDLARDAFSTFIPISVDSDARTKIIFDFFDLLAAIAAHGKSNGLGGRKLSRYAGWWAFEHVDTGSGFESAYKNWAAAADATSHLFFAYLRSLSPDVPRGMTGISSLPISLQTLVEATEYPPETPTLLQVTTTKVVMIVDTVSPTPFALLRRAKNFEYRDDDWHLQEFANFDDPIRALTDECLRVLKCISSTNESAVSSTKQSTSLRDASWSRFEDIGFGGSIESDPEEEEATAQAARSQSVSAGEIKSAPESGEGELARPTTPSWADFMSSGFSDDTSLKAPVAPLLLPPDKVLPPITSARGQSSQSHKRNLDSEPSLEPAELASINSFDLDDSFWWVWISSLSGDEPAARKAVFGRCALLETVIRDTKWLVLEEQVKGAAPEPEAGAQIVEKKRFFSFGSRKNKLGRRKSSAKKVSSIEESYKRPNNQAPQSKTSIGPDQHKRIQAAAAALQKKHREQDAESKDSRANSGDSRFYSKTNSTMTLQPGIVNEASSAMKWANNYDKNAFRAAYLNNSRAAPFRFRPNPVRRLLRRPLPRTQQPRPPSRPPPEPPKKTVKVTAPGEDKGDAKAAVTEQPVEPRAQEPSEDTGKKLKKKTGNSGFKSMFGAGKKKNEQPPMKSTGAKETSAVAAARAALEAKAKAAQEPAPGSPKPAPVKKKPVPEKPTTAESTEPAKPSTPQRTEEPPTERAAEPVAKPTAEPPTERAAEPVAKPTAEPPTERAAEPVAKPTAEPVAEPVAEAQSPVRPSTSLENGGPPKTRHAVEYDALSRVDTNERDAADQEFSKFDQGPLVEQPAFVPEESPPSPEPTPPPAYRAEAPQTPTNGHETKTEVGTESEPSPVEHDRWAQIRKNAAERAAAASEEPETRTSQSERTDEGDTSGEETIESRVARIKARVAELTGNTDEVPR</sequence>
<feature type="compositionally biased region" description="Low complexity" evidence="1">
    <location>
        <begin position="872"/>
        <end position="889"/>
    </location>
</feature>
<keyword evidence="4" id="KW-1185">Reference proteome</keyword>
<dbReference type="OrthoDB" id="3362494at2759"/>
<name>A0A9W9GA46_9EURO</name>
<accession>A0A9W9GA46</accession>
<feature type="compositionally biased region" description="Basic and acidic residues" evidence="1">
    <location>
        <begin position="1012"/>
        <end position="1024"/>
    </location>
</feature>
<feature type="compositionally biased region" description="Pro residues" evidence="1">
    <location>
        <begin position="690"/>
        <end position="699"/>
    </location>
</feature>
<dbReference type="CDD" id="cd04401">
    <property type="entry name" value="RhoGAP_fMSB1"/>
    <property type="match status" value="1"/>
</dbReference>